<dbReference type="EMBL" id="PNBA02000011">
    <property type="protein sequence ID" value="KAG6408279.1"/>
    <property type="molecule type" value="Genomic_DNA"/>
</dbReference>
<sequence>MKDSTDSALIEVLTTLHAKTNRYLEMISSMIGYEFDMGKARQEVYDKLGTVDGLTIGQRYNLCDILSDKPQRLEVFMGMPTTARLGYVLRFIEHKRTDH</sequence>
<dbReference type="Proteomes" id="UP000298416">
    <property type="component" value="Unassembled WGS sequence"/>
</dbReference>
<name>A0A8X8X8Y6_SALSN</name>
<evidence type="ECO:0000313" key="1">
    <source>
        <dbReference type="EMBL" id="KAG6408279.1"/>
    </source>
</evidence>
<proteinExistence type="predicted"/>
<protein>
    <submittedName>
        <fullName evidence="1">Uncharacterized protein</fullName>
    </submittedName>
</protein>
<comment type="caution">
    <text evidence="1">The sequence shown here is derived from an EMBL/GenBank/DDBJ whole genome shotgun (WGS) entry which is preliminary data.</text>
</comment>
<keyword evidence="2" id="KW-1185">Reference proteome</keyword>
<evidence type="ECO:0000313" key="2">
    <source>
        <dbReference type="Proteomes" id="UP000298416"/>
    </source>
</evidence>
<reference evidence="1" key="2">
    <citation type="submission" date="2020-08" db="EMBL/GenBank/DDBJ databases">
        <title>Plant Genome Project.</title>
        <authorList>
            <person name="Zhang R.-G."/>
        </authorList>
    </citation>
    <scope>NUCLEOTIDE SEQUENCE</scope>
    <source>
        <strain evidence="1">Huo1</strain>
        <tissue evidence="1">Leaf</tissue>
    </source>
</reference>
<gene>
    <name evidence="1" type="ORF">SASPL_131284</name>
</gene>
<reference evidence="1" key="1">
    <citation type="submission" date="2018-01" db="EMBL/GenBank/DDBJ databases">
        <authorList>
            <person name="Mao J.F."/>
        </authorList>
    </citation>
    <scope>NUCLEOTIDE SEQUENCE</scope>
    <source>
        <strain evidence="1">Huo1</strain>
        <tissue evidence="1">Leaf</tissue>
    </source>
</reference>
<dbReference type="AlphaFoldDB" id="A0A8X8X8Y6"/>
<organism evidence="1">
    <name type="scientific">Salvia splendens</name>
    <name type="common">Scarlet sage</name>
    <dbReference type="NCBI Taxonomy" id="180675"/>
    <lineage>
        <taxon>Eukaryota</taxon>
        <taxon>Viridiplantae</taxon>
        <taxon>Streptophyta</taxon>
        <taxon>Embryophyta</taxon>
        <taxon>Tracheophyta</taxon>
        <taxon>Spermatophyta</taxon>
        <taxon>Magnoliopsida</taxon>
        <taxon>eudicotyledons</taxon>
        <taxon>Gunneridae</taxon>
        <taxon>Pentapetalae</taxon>
        <taxon>asterids</taxon>
        <taxon>lamiids</taxon>
        <taxon>Lamiales</taxon>
        <taxon>Lamiaceae</taxon>
        <taxon>Nepetoideae</taxon>
        <taxon>Mentheae</taxon>
        <taxon>Salviinae</taxon>
        <taxon>Salvia</taxon>
        <taxon>Salvia subgen. Calosphace</taxon>
        <taxon>core Calosphace</taxon>
    </lineage>
</organism>
<accession>A0A8X8X8Y6</accession>